<dbReference type="Proteomes" id="UP000199467">
    <property type="component" value="Unassembled WGS sequence"/>
</dbReference>
<dbReference type="AlphaFoldDB" id="A0A1G6QI42"/>
<gene>
    <name evidence="2" type="ORF">SAMN05216576_1083</name>
</gene>
<proteinExistence type="predicted"/>
<name>A0A1G6QI42_9GAMM</name>
<evidence type="ECO:0000313" key="2">
    <source>
        <dbReference type="EMBL" id="SDC91386.1"/>
    </source>
</evidence>
<evidence type="ECO:0000256" key="1">
    <source>
        <dbReference type="SAM" id="MobiDB-lite"/>
    </source>
</evidence>
<organism evidence="2 3">
    <name type="scientific">Ectopseudomonas chengduensis</name>
    <dbReference type="NCBI Taxonomy" id="489632"/>
    <lineage>
        <taxon>Bacteria</taxon>
        <taxon>Pseudomonadati</taxon>
        <taxon>Pseudomonadota</taxon>
        <taxon>Gammaproteobacteria</taxon>
        <taxon>Pseudomonadales</taxon>
        <taxon>Pseudomonadaceae</taxon>
        <taxon>Ectopseudomonas</taxon>
    </lineage>
</organism>
<dbReference type="Gene3D" id="1.10.260.40">
    <property type="entry name" value="lambda repressor-like DNA-binding domains"/>
    <property type="match status" value="1"/>
</dbReference>
<dbReference type="EMBL" id="FMZQ01000008">
    <property type="protein sequence ID" value="SDC91386.1"/>
    <property type="molecule type" value="Genomic_DNA"/>
</dbReference>
<dbReference type="GO" id="GO:0003677">
    <property type="term" value="F:DNA binding"/>
    <property type="evidence" value="ECO:0007669"/>
    <property type="project" value="InterPro"/>
</dbReference>
<sequence>MIEERLRTLVRHIGATKLAEATTIKERQRWQTVATNRKVKTRIEDLEELLKVFPQYELWLWRGEVDPAKGQVSPGYEEANSNLPNQNAG</sequence>
<accession>A0A1G6QI42</accession>
<keyword evidence="3" id="KW-1185">Reference proteome</keyword>
<evidence type="ECO:0000313" key="3">
    <source>
        <dbReference type="Proteomes" id="UP000199467"/>
    </source>
</evidence>
<reference evidence="3" key="1">
    <citation type="submission" date="2016-10" db="EMBL/GenBank/DDBJ databases">
        <authorList>
            <person name="Varghese N."/>
            <person name="Submissions S."/>
        </authorList>
    </citation>
    <scope>NUCLEOTIDE SEQUENCE [LARGE SCALE GENOMIC DNA]</scope>
    <source>
        <strain evidence="3">DSM 26382</strain>
    </source>
</reference>
<feature type="region of interest" description="Disordered" evidence="1">
    <location>
        <begin position="70"/>
        <end position="89"/>
    </location>
</feature>
<dbReference type="InterPro" id="IPR010982">
    <property type="entry name" value="Lambda_DNA-bd_dom_sf"/>
</dbReference>
<feature type="compositionally biased region" description="Polar residues" evidence="1">
    <location>
        <begin position="79"/>
        <end position="89"/>
    </location>
</feature>
<dbReference type="RefSeq" id="WP_090336826.1">
    <property type="nucleotide sequence ID" value="NZ_FMZQ01000008.1"/>
</dbReference>
<protein>
    <submittedName>
        <fullName evidence="2">Uncharacterized protein</fullName>
    </submittedName>
</protein>